<evidence type="ECO:0000313" key="2">
    <source>
        <dbReference type="Proteomes" id="UP000572051"/>
    </source>
</evidence>
<dbReference type="AlphaFoldDB" id="A0A7Z0EHN8"/>
<accession>A0A7Z0EHN8</accession>
<evidence type="ECO:0000313" key="1">
    <source>
        <dbReference type="EMBL" id="NYJ32171.1"/>
    </source>
</evidence>
<comment type="caution">
    <text evidence="1">The sequence shown here is derived from an EMBL/GenBank/DDBJ whole genome shotgun (WGS) entry which is preliminary data.</text>
</comment>
<organism evidence="1 2">
    <name type="scientific">Nocardiopsis aegyptia</name>
    <dbReference type="NCBI Taxonomy" id="220378"/>
    <lineage>
        <taxon>Bacteria</taxon>
        <taxon>Bacillati</taxon>
        <taxon>Actinomycetota</taxon>
        <taxon>Actinomycetes</taxon>
        <taxon>Streptosporangiales</taxon>
        <taxon>Nocardiopsidaceae</taxon>
        <taxon>Nocardiopsis</taxon>
    </lineage>
</organism>
<reference evidence="1 2" key="1">
    <citation type="submission" date="2020-07" db="EMBL/GenBank/DDBJ databases">
        <title>Sequencing the genomes of 1000 actinobacteria strains.</title>
        <authorList>
            <person name="Klenk H.-P."/>
        </authorList>
    </citation>
    <scope>NUCLEOTIDE SEQUENCE [LARGE SCALE GENOMIC DNA]</scope>
    <source>
        <strain evidence="1 2">DSM 44442</strain>
    </source>
</reference>
<dbReference type="EMBL" id="JACCFS010000001">
    <property type="protein sequence ID" value="NYJ32171.1"/>
    <property type="molecule type" value="Genomic_DNA"/>
</dbReference>
<name>A0A7Z0EHN8_9ACTN</name>
<proteinExistence type="predicted"/>
<protein>
    <submittedName>
        <fullName evidence="1">Uncharacterized protein</fullName>
    </submittedName>
</protein>
<gene>
    <name evidence="1" type="ORF">HNR10_000052</name>
</gene>
<sequence length="29" mass="2960">MTTPHGATIPITAAVNALPDSAPDLDTIR</sequence>
<keyword evidence="2" id="KW-1185">Reference proteome</keyword>
<dbReference type="Proteomes" id="UP000572051">
    <property type="component" value="Unassembled WGS sequence"/>
</dbReference>